<reference evidence="2" key="1">
    <citation type="submission" date="2022-11" db="UniProtKB">
        <authorList>
            <consortium name="WormBaseParasite"/>
        </authorList>
    </citation>
    <scope>IDENTIFICATION</scope>
</reference>
<dbReference type="WBParaSite" id="ES5_v2.g13217.t1">
    <property type="protein sequence ID" value="ES5_v2.g13217.t1"/>
    <property type="gene ID" value="ES5_v2.g13217"/>
</dbReference>
<evidence type="ECO:0000313" key="2">
    <source>
        <dbReference type="WBParaSite" id="ES5_v2.g13217.t1"/>
    </source>
</evidence>
<proteinExistence type="predicted"/>
<dbReference type="Proteomes" id="UP000887579">
    <property type="component" value="Unplaced"/>
</dbReference>
<organism evidence="1 2">
    <name type="scientific">Panagrolaimus sp. ES5</name>
    <dbReference type="NCBI Taxonomy" id="591445"/>
    <lineage>
        <taxon>Eukaryota</taxon>
        <taxon>Metazoa</taxon>
        <taxon>Ecdysozoa</taxon>
        <taxon>Nematoda</taxon>
        <taxon>Chromadorea</taxon>
        <taxon>Rhabditida</taxon>
        <taxon>Tylenchina</taxon>
        <taxon>Panagrolaimomorpha</taxon>
        <taxon>Panagrolaimoidea</taxon>
        <taxon>Panagrolaimidae</taxon>
        <taxon>Panagrolaimus</taxon>
    </lineage>
</organism>
<sequence length="314" mass="36664">MDLSVDLQVATSSSSIQIIDEEIADDSKKVISPKKIYFTGPYRRQEWSLPDSIMYYMAMNPKSAAVYQKFVKSCKYFYIKNPILVASCLMYKKEKWQISCGKQTIDMSNVTPKLWITNDLNVSHYASVNPNLVSPIIQNIYKCDARLVFLRDQVISFGDFCFLTSNIEEFYFYNTFVKDVDGSIMEFEKLFHILSKAQSVTFNWKHSLIPKITSKTFDELLKIPHFATLKYLSLVNIPETFDLDAFYGYMKKNKLTTLKMYFSGAISEAYKNRIEEIIDEIISTKNHEYKVPLIRYSGIDHQKYHKLHQICFSH</sequence>
<protein>
    <submittedName>
        <fullName evidence="2">Uncharacterized protein</fullName>
    </submittedName>
</protein>
<accession>A0AC34F8U1</accession>
<evidence type="ECO:0000313" key="1">
    <source>
        <dbReference type="Proteomes" id="UP000887579"/>
    </source>
</evidence>
<name>A0AC34F8U1_9BILA</name>